<feature type="signal peptide" evidence="1">
    <location>
        <begin position="1"/>
        <end position="18"/>
    </location>
</feature>
<evidence type="ECO:0000313" key="2">
    <source>
        <dbReference type="EMBL" id="KAK4495072.1"/>
    </source>
</evidence>
<feature type="chain" id="PRO_5045947473" evidence="1">
    <location>
        <begin position="19"/>
        <end position="437"/>
    </location>
</feature>
<comment type="caution">
    <text evidence="2">The sequence shown here is derived from an EMBL/GenBank/DDBJ whole genome shotgun (WGS) entry which is preliminary data.</text>
</comment>
<dbReference type="EMBL" id="JAXOVC010000012">
    <property type="protein sequence ID" value="KAK4495072.1"/>
    <property type="molecule type" value="Genomic_DNA"/>
</dbReference>
<organism evidence="2 3">
    <name type="scientific">Zasmidium cellare</name>
    <name type="common">Wine cellar mold</name>
    <name type="synonym">Racodium cellare</name>
    <dbReference type="NCBI Taxonomy" id="395010"/>
    <lineage>
        <taxon>Eukaryota</taxon>
        <taxon>Fungi</taxon>
        <taxon>Dikarya</taxon>
        <taxon>Ascomycota</taxon>
        <taxon>Pezizomycotina</taxon>
        <taxon>Dothideomycetes</taxon>
        <taxon>Dothideomycetidae</taxon>
        <taxon>Mycosphaerellales</taxon>
        <taxon>Mycosphaerellaceae</taxon>
        <taxon>Zasmidium</taxon>
    </lineage>
</organism>
<accession>A0ABR0E0W6</accession>
<gene>
    <name evidence="2" type="ORF">PRZ48_013399</name>
</gene>
<keyword evidence="3" id="KW-1185">Reference proteome</keyword>
<evidence type="ECO:0000256" key="1">
    <source>
        <dbReference type="SAM" id="SignalP"/>
    </source>
</evidence>
<dbReference type="Proteomes" id="UP001305779">
    <property type="component" value="Unassembled WGS sequence"/>
</dbReference>
<sequence>MRHRRAVLFLIIIASVWWDDPRRSGNNFELVFGIELSMNGASSAVSLANGSLVGLATVAGGEKYVDLMRDWYQICTMDNATREEKKTLASQRYPDVSSDDYTTVRKAEDAFHKSASWPSWGRANILWMMFDWFPPDPEELYAQTFFAEDEAVSILEPVLKKLHEATMLALSNVTDIPAANRPYTEIALPGWMFNNRPMFADEDPPEIFYVAAFDYRPFIRRVSVVAHRAGFRRSVTDQPREIMFHHDRGAHPSGPPPAPDMAIRAVVNGTCEMSAVGRKNCEVRPNSPCSPDELLAVIDRQSVDGTDLIMLWMQKCSTFAPKYVRWSSWDMSRTRINHEQSQRQILEEIATEIGIAAEGVDGIAQDSSRDELSLLLTGDKWLEGTLLAEFLKSSHLQNLTVEVVHGEQDQLLVAISAAEVARYEWFTHNVMHVEDDF</sequence>
<protein>
    <submittedName>
        <fullName evidence="2">Uncharacterized protein</fullName>
    </submittedName>
</protein>
<proteinExistence type="predicted"/>
<keyword evidence="1" id="KW-0732">Signal</keyword>
<name>A0ABR0E0W6_ZASCE</name>
<reference evidence="2 3" key="1">
    <citation type="journal article" date="2023" name="G3 (Bethesda)">
        <title>A chromosome-level genome assembly of Zasmidium syzygii isolated from banana leaves.</title>
        <authorList>
            <person name="van Westerhoven A.C."/>
            <person name="Mehrabi R."/>
            <person name="Talebi R."/>
            <person name="Steentjes M.B.F."/>
            <person name="Corcolon B."/>
            <person name="Chong P.A."/>
            <person name="Kema G.H.J."/>
            <person name="Seidl M.F."/>
        </authorList>
    </citation>
    <scope>NUCLEOTIDE SEQUENCE [LARGE SCALE GENOMIC DNA]</scope>
    <source>
        <strain evidence="2 3">P124</strain>
    </source>
</reference>
<evidence type="ECO:0000313" key="3">
    <source>
        <dbReference type="Proteomes" id="UP001305779"/>
    </source>
</evidence>